<proteinExistence type="predicted"/>
<dbReference type="EMBL" id="GBRH01196888">
    <property type="protein sequence ID" value="JAE01008.1"/>
    <property type="molecule type" value="Transcribed_RNA"/>
</dbReference>
<reference evidence="1" key="1">
    <citation type="submission" date="2014-09" db="EMBL/GenBank/DDBJ databases">
        <authorList>
            <person name="Magalhaes I.L.F."/>
            <person name="Oliveira U."/>
            <person name="Santos F.R."/>
            <person name="Vidigal T.H.D.A."/>
            <person name="Brescovit A.D."/>
            <person name="Santos A.J."/>
        </authorList>
    </citation>
    <scope>NUCLEOTIDE SEQUENCE</scope>
    <source>
        <tissue evidence="1">Shoot tissue taken approximately 20 cm above the soil surface</tissue>
    </source>
</reference>
<evidence type="ECO:0000313" key="1">
    <source>
        <dbReference type="EMBL" id="JAE01008.1"/>
    </source>
</evidence>
<sequence>MYHKQPSTIKVTIIQLSKTIKKH</sequence>
<reference evidence="1" key="2">
    <citation type="journal article" date="2015" name="Data Brief">
        <title>Shoot transcriptome of the giant reed, Arundo donax.</title>
        <authorList>
            <person name="Barrero R.A."/>
            <person name="Guerrero F.D."/>
            <person name="Moolhuijzen P."/>
            <person name="Goolsby J.A."/>
            <person name="Tidwell J."/>
            <person name="Bellgard S.E."/>
            <person name="Bellgard M.I."/>
        </authorList>
    </citation>
    <scope>NUCLEOTIDE SEQUENCE</scope>
    <source>
        <tissue evidence="1">Shoot tissue taken approximately 20 cm above the soil surface</tissue>
    </source>
</reference>
<protein>
    <submittedName>
        <fullName evidence="1">Uncharacterized protein</fullName>
    </submittedName>
</protein>
<organism evidence="1">
    <name type="scientific">Arundo donax</name>
    <name type="common">Giant reed</name>
    <name type="synonym">Donax arundinaceus</name>
    <dbReference type="NCBI Taxonomy" id="35708"/>
    <lineage>
        <taxon>Eukaryota</taxon>
        <taxon>Viridiplantae</taxon>
        <taxon>Streptophyta</taxon>
        <taxon>Embryophyta</taxon>
        <taxon>Tracheophyta</taxon>
        <taxon>Spermatophyta</taxon>
        <taxon>Magnoliopsida</taxon>
        <taxon>Liliopsida</taxon>
        <taxon>Poales</taxon>
        <taxon>Poaceae</taxon>
        <taxon>PACMAD clade</taxon>
        <taxon>Arundinoideae</taxon>
        <taxon>Arundineae</taxon>
        <taxon>Arundo</taxon>
    </lineage>
</organism>
<name>A0A0A9EYA5_ARUDO</name>
<dbReference type="AlphaFoldDB" id="A0A0A9EYA5"/>
<accession>A0A0A9EYA5</accession>